<dbReference type="EMBL" id="QZAB01000510">
    <property type="protein sequence ID" value="RQD81461.1"/>
    <property type="molecule type" value="Genomic_DNA"/>
</dbReference>
<dbReference type="Gene3D" id="1.20.1580.10">
    <property type="entry name" value="ABC transporter ATPase like domain"/>
    <property type="match status" value="1"/>
</dbReference>
<dbReference type="Gene3D" id="3.30.190.20">
    <property type="match status" value="1"/>
</dbReference>
<organism evidence="12 13">
    <name type="scientific">Methanosalsum natronophilum</name>
    <dbReference type="NCBI Taxonomy" id="768733"/>
    <lineage>
        <taxon>Archaea</taxon>
        <taxon>Methanobacteriati</taxon>
        <taxon>Methanobacteriota</taxon>
        <taxon>Stenosarchaea group</taxon>
        <taxon>Methanomicrobia</taxon>
        <taxon>Methanosarcinales</taxon>
        <taxon>Methanosarcinaceae</taxon>
        <taxon>Methanosalsum</taxon>
    </lineage>
</organism>
<evidence type="ECO:0000256" key="1">
    <source>
        <dbReference type="ARBA" id="ARBA00004496"/>
    </source>
</evidence>
<proteinExistence type="predicted"/>
<evidence type="ECO:0000256" key="9">
    <source>
        <dbReference type="ARBA" id="ARBA00023125"/>
    </source>
</evidence>
<evidence type="ECO:0000256" key="5">
    <source>
        <dbReference type="ARBA" id="ARBA00022763"/>
    </source>
</evidence>
<keyword evidence="9" id="KW-0238">DNA-binding</keyword>
<evidence type="ECO:0000259" key="11">
    <source>
        <dbReference type="Pfam" id="PF17760"/>
    </source>
</evidence>
<reference evidence="12 13" key="1">
    <citation type="submission" date="2018-08" db="EMBL/GenBank/DDBJ databases">
        <title>The metabolism and importance of syntrophic acetate oxidation coupled to methane or sulfide production in haloalkaline environments.</title>
        <authorList>
            <person name="Timmers P.H.A."/>
            <person name="Vavourakis C.D."/>
            <person name="Sorokin D.Y."/>
            <person name="Sinninghe Damste J.S."/>
            <person name="Muyzer G."/>
            <person name="Stams A.J.M."/>
            <person name="Plugge C.M."/>
        </authorList>
    </citation>
    <scope>NUCLEOTIDE SEQUENCE [LARGE SCALE GENOMIC DNA]</scope>
    <source>
        <strain evidence="12">MSAO_Arc3</strain>
    </source>
</reference>
<keyword evidence="7" id="KW-0067">ATP-binding</keyword>
<dbReference type="FunFam" id="3.40.50.300:FF:000028">
    <property type="entry name" value="UvrABC system protein A"/>
    <property type="match status" value="1"/>
</dbReference>
<dbReference type="InterPro" id="IPR041102">
    <property type="entry name" value="UvrA_inter"/>
</dbReference>
<evidence type="ECO:0000313" key="13">
    <source>
        <dbReference type="Proteomes" id="UP000284763"/>
    </source>
</evidence>
<dbReference type="SUPFAM" id="SSF52540">
    <property type="entry name" value="P-loop containing nucleoside triphosphate hydrolases"/>
    <property type="match status" value="1"/>
</dbReference>
<evidence type="ECO:0000256" key="3">
    <source>
        <dbReference type="ARBA" id="ARBA00022737"/>
    </source>
</evidence>
<dbReference type="GO" id="GO:0006281">
    <property type="term" value="P:DNA repair"/>
    <property type="evidence" value="ECO:0007669"/>
    <property type="project" value="UniProtKB-KW"/>
</dbReference>
<dbReference type="Proteomes" id="UP000284763">
    <property type="component" value="Unassembled WGS sequence"/>
</dbReference>
<comment type="caution">
    <text evidence="12">The sequence shown here is derived from an EMBL/GenBank/DDBJ whole genome shotgun (WGS) entry which is preliminary data.</text>
</comment>
<comment type="subcellular location">
    <subcellularLocation>
        <location evidence="1">Cytoplasm</location>
    </subcellularLocation>
</comment>
<keyword evidence="3" id="KW-0677">Repeat</keyword>
<keyword evidence="8" id="KW-0267">Excision nuclease</keyword>
<evidence type="ECO:0000256" key="10">
    <source>
        <dbReference type="ARBA" id="ARBA00023204"/>
    </source>
</evidence>
<dbReference type="Pfam" id="PF17760">
    <property type="entry name" value="UvrA_inter"/>
    <property type="match status" value="1"/>
</dbReference>
<dbReference type="InterPro" id="IPR027417">
    <property type="entry name" value="P-loop_NTPase"/>
</dbReference>
<evidence type="ECO:0000313" key="12">
    <source>
        <dbReference type="EMBL" id="RQD81461.1"/>
    </source>
</evidence>
<gene>
    <name evidence="12" type="ORF">D5R95_08065</name>
</gene>
<evidence type="ECO:0000256" key="7">
    <source>
        <dbReference type="ARBA" id="ARBA00022840"/>
    </source>
</evidence>
<dbReference type="CDD" id="cd03270">
    <property type="entry name" value="ABC_UvrA_I"/>
    <property type="match status" value="1"/>
</dbReference>
<dbReference type="PANTHER" id="PTHR43152">
    <property type="entry name" value="UVRABC SYSTEM PROTEIN A"/>
    <property type="match status" value="1"/>
</dbReference>
<dbReference type="PANTHER" id="PTHR43152:SF3">
    <property type="entry name" value="UVRABC SYSTEM PROTEIN A"/>
    <property type="match status" value="1"/>
</dbReference>
<dbReference type="Gene3D" id="3.40.50.300">
    <property type="entry name" value="P-loop containing nucleotide triphosphate hydrolases"/>
    <property type="match status" value="1"/>
</dbReference>
<sequence>MSLNNIIIKGAKEHNLKNVDLNLPRDNLIVITGLSGSGKSSLAFDTIYAEGQRRYVESLSAYARQFLGLMEKPDVEYIEGLSPAISIEQKTTSKNPRSTVGTVTEIYDYLRLLFSRIGVPHCPQCKVIIEPQSVDQIVDSINKIPQKSKIHILAPIIRERKGEYKKLLHDIS</sequence>
<dbReference type="AlphaFoldDB" id="A0A424YR56"/>
<protein>
    <submittedName>
        <fullName evidence="12">Excinuclease ABC subunit UvrA</fullName>
    </submittedName>
</protein>
<dbReference type="GO" id="GO:0005524">
    <property type="term" value="F:ATP binding"/>
    <property type="evidence" value="ECO:0007669"/>
    <property type="project" value="UniProtKB-KW"/>
</dbReference>
<evidence type="ECO:0000256" key="6">
    <source>
        <dbReference type="ARBA" id="ARBA00022769"/>
    </source>
</evidence>
<keyword evidence="5" id="KW-0227">DNA damage</keyword>
<keyword evidence="2" id="KW-0963">Cytoplasm</keyword>
<keyword evidence="10" id="KW-0234">DNA repair</keyword>
<feature type="domain" description="UvrA interaction" evidence="11">
    <location>
        <begin position="132"/>
        <end position="171"/>
    </location>
</feature>
<accession>A0A424YR56</accession>
<evidence type="ECO:0000256" key="2">
    <source>
        <dbReference type="ARBA" id="ARBA00022490"/>
    </source>
</evidence>
<evidence type="ECO:0000256" key="4">
    <source>
        <dbReference type="ARBA" id="ARBA00022741"/>
    </source>
</evidence>
<name>A0A424YR56_9EURY</name>
<dbReference type="GO" id="GO:0005737">
    <property type="term" value="C:cytoplasm"/>
    <property type="evidence" value="ECO:0007669"/>
    <property type="project" value="UniProtKB-SubCell"/>
</dbReference>
<dbReference type="GO" id="GO:0004518">
    <property type="term" value="F:nuclease activity"/>
    <property type="evidence" value="ECO:0007669"/>
    <property type="project" value="UniProtKB-KW"/>
</dbReference>
<evidence type="ECO:0000256" key="8">
    <source>
        <dbReference type="ARBA" id="ARBA00022881"/>
    </source>
</evidence>
<keyword evidence="6" id="KW-0228">DNA excision</keyword>
<keyword evidence="4" id="KW-0547">Nucleotide-binding</keyword>
<dbReference type="GO" id="GO:0003677">
    <property type="term" value="F:DNA binding"/>
    <property type="evidence" value="ECO:0007669"/>
    <property type="project" value="UniProtKB-KW"/>
</dbReference>
<feature type="non-terminal residue" evidence="12">
    <location>
        <position position="172"/>
    </location>
</feature>